<dbReference type="OrthoDB" id="21828at2"/>
<dbReference type="InterPro" id="IPR045324">
    <property type="entry name" value="Small_multidrug_res"/>
</dbReference>
<accession>A0A4R2R9S4</accession>
<keyword evidence="4 7" id="KW-0812">Transmembrane</keyword>
<keyword evidence="3" id="KW-1003">Cell membrane</keyword>
<keyword evidence="2" id="KW-0813">Transport</keyword>
<name>A0A4R2R9S4_9FIRM</name>
<evidence type="ECO:0000313" key="9">
    <source>
        <dbReference type="EMBL" id="TCP58729.1"/>
    </source>
</evidence>
<evidence type="ECO:0000313" key="10">
    <source>
        <dbReference type="Proteomes" id="UP000294813"/>
    </source>
</evidence>
<dbReference type="EMBL" id="SLXT01000054">
    <property type="protein sequence ID" value="TCP58729.1"/>
    <property type="molecule type" value="Genomic_DNA"/>
</dbReference>
<dbReference type="PANTHER" id="PTHR30561:SF0">
    <property type="entry name" value="GUANIDINIUM EXPORTER"/>
    <property type="match status" value="1"/>
</dbReference>
<dbReference type="SUPFAM" id="SSF103481">
    <property type="entry name" value="Multidrug resistance efflux transporter EmrE"/>
    <property type="match status" value="1"/>
</dbReference>
<evidence type="ECO:0000256" key="1">
    <source>
        <dbReference type="ARBA" id="ARBA00004651"/>
    </source>
</evidence>
<dbReference type="Gene3D" id="1.10.3730.20">
    <property type="match status" value="1"/>
</dbReference>
<feature type="transmembrane region" description="Helical" evidence="8">
    <location>
        <begin position="27"/>
        <end position="47"/>
    </location>
</feature>
<evidence type="ECO:0000256" key="8">
    <source>
        <dbReference type="SAM" id="Phobius"/>
    </source>
</evidence>
<dbReference type="InterPro" id="IPR037185">
    <property type="entry name" value="EmrE-like"/>
</dbReference>
<evidence type="ECO:0000256" key="7">
    <source>
        <dbReference type="RuleBase" id="RU003942"/>
    </source>
</evidence>
<dbReference type="FunFam" id="1.10.3730.20:FF:000001">
    <property type="entry name" value="Quaternary ammonium compound resistance transporter SugE"/>
    <property type="match status" value="1"/>
</dbReference>
<evidence type="ECO:0000256" key="3">
    <source>
        <dbReference type="ARBA" id="ARBA00022475"/>
    </source>
</evidence>
<dbReference type="AlphaFoldDB" id="A0A4R2R9S4"/>
<organism evidence="9 10">
    <name type="scientific">Heliophilum fasciatum</name>
    <dbReference type="NCBI Taxonomy" id="35700"/>
    <lineage>
        <taxon>Bacteria</taxon>
        <taxon>Bacillati</taxon>
        <taxon>Bacillota</taxon>
        <taxon>Clostridia</taxon>
        <taxon>Eubacteriales</taxon>
        <taxon>Heliobacteriaceae</taxon>
        <taxon>Heliophilum</taxon>
    </lineage>
</organism>
<dbReference type="PANTHER" id="PTHR30561">
    <property type="entry name" value="SMR FAMILY PROTON-DEPENDENT DRUG EFFLUX TRANSPORTER SUGE"/>
    <property type="match status" value="1"/>
</dbReference>
<dbReference type="Pfam" id="PF00893">
    <property type="entry name" value="Multi_Drug_Res"/>
    <property type="match status" value="1"/>
</dbReference>
<feature type="transmembrane region" description="Helical" evidence="8">
    <location>
        <begin position="59"/>
        <end position="78"/>
    </location>
</feature>
<feature type="transmembrane region" description="Helical" evidence="8">
    <location>
        <begin position="84"/>
        <end position="100"/>
    </location>
</feature>
<dbReference type="Proteomes" id="UP000294813">
    <property type="component" value="Unassembled WGS sequence"/>
</dbReference>
<reference evidence="9 10" key="1">
    <citation type="submission" date="2019-03" db="EMBL/GenBank/DDBJ databases">
        <title>Genomic Encyclopedia of Type Strains, Phase IV (KMG-IV): sequencing the most valuable type-strain genomes for metagenomic binning, comparative biology and taxonomic classification.</title>
        <authorList>
            <person name="Goeker M."/>
        </authorList>
    </citation>
    <scope>NUCLEOTIDE SEQUENCE [LARGE SCALE GENOMIC DNA]</scope>
    <source>
        <strain evidence="9 10">DSM 11170</strain>
    </source>
</reference>
<gene>
    <name evidence="9" type="ORF">EDD73_1544</name>
</gene>
<dbReference type="NCBIfam" id="NF008512">
    <property type="entry name" value="PRK11431.1"/>
    <property type="match status" value="1"/>
</dbReference>
<dbReference type="RefSeq" id="WP_131921135.1">
    <property type="nucleotide sequence ID" value="NZ_JAOQNU010000055.1"/>
</dbReference>
<dbReference type="GO" id="GO:0022857">
    <property type="term" value="F:transmembrane transporter activity"/>
    <property type="evidence" value="ECO:0007669"/>
    <property type="project" value="InterPro"/>
</dbReference>
<dbReference type="GO" id="GO:0005886">
    <property type="term" value="C:plasma membrane"/>
    <property type="evidence" value="ECO:0007669"/>
    <property type="project" value="UniProtKB-SubCell"/>
</dbReference>
<comment type="subcellular location">
    <subcellularLocation>
        <location evidence="1 7">Cell membrane</location>
        <topology evidence="1 7">Multi-pass membrane protein</topology>
    </subcellularLocation>
</comment>
<keyword evidence="5 8" id="KW-1133">Transmembrane helix</keyword>
<dbReference type="InterPro" id="IPR000390">
    <property type="entry name" value="Small_drug/metabolite_transptr"/>
</dbReference>
<comment type="caution">
    <text evidence="9">The sequence shown here is derived from an EMBL/GenBank/DDBJ whole genome shotgun (WGS) entry which is preliminary data.</text>
</comment>
<protein>
    <submittedName>
        <fullName evidence="9">Quaternary ammonium compound-resistance protein SugE</fullName>
    </submittedName>
</protein>
<evidence type="ECO:0000256" key="4">
    <source>
        <dbReference type="ARBA" id="ARBA00022692"/>
    </source>
</evidence>
<evidence type="ECO:0000256" key="2">
    <source>
        <dbReference type="ARBA" id="ARBA00022448"/>
    </source>
</evidence>
<evidence type="ECO:0000256" key="5">
    <source>
        <dbReference type="ARBA" id="ARBA00022989"/>
    </source>
</evidence>
<keyword evidence="10" id="KW-1185">Reference proteome</keyword>
<comment type="similarity">
    <text evidence="7">Belongs to the drug/metabolite transporter (DMT) superfamily. Small multidrug resistance (SMR) (TC 2.A.7.1) family.</text>
</comment>
<sequence>MAWIYLLIAGIFEIVWAIGLKYTEGFTKLIPSLLTGAGMIASFYFLALATKTLPIGTAYAVWTGIGAVGAVILGIVLFDEPRNLARLFFLGLILMGIIGLKSS</sequence>
<evidence type="ECO:0000256" key="6">
    <source>
        <dbReference type="ARBA" id="ARBA00023136"/>
    </source>
</evidence>
<proteinExistence type="inferred from homology"/>
<keyword evidence="6 8" id="KW-0472">Membrane</keyword>